<protein>
    <submittedName>
        <fullName evidence="2">Uncharacterized protein</fullName>
    </submittedName>
</protein>
<dbReference type="Proteomes" id="UP000034164">
    <property type="component" value="Unassembled WGS sequence"/>
</dbReference>
<dbReference type="EMBL" id="LCZI01001283">
    <property type="protein sequence ID" value="KKZ61495.1"/>
    <property type="molecule type" value="Genomic_DNA"/>
</dbReference>
<dbReference type="VEuPathDB" id="FungiDB:EMCG_03911"/>
<organism evidence="2 3">
    <name type="scientific">[Emmonsia] crescens</name>
    <dbReference type="NCBI Taxonomy" id="73230"/>
    <lineage>
        <taxon>Eukaryota</taxon>
        <taxon>Fungi</taxon>
        <taxon>Dikarya</taxon>
        <taxon>Ascomycota</taxon>
        <taxon>Pezizomycotina</taxon>
        <taxon>Eurotiomycetes</taxon>
        <taxon>Eurotiomycetidae</taxon>
        <taxon>Onygenales</taxon>
        <taxon>Ajellomycetaceae</taxon>
        <taxon>Emergomyces</taxon>
    </lineage>
</organism>
<dbReference type="PANTHER" id="PTHR37535:SF2">
    <property type="entry name" value="FINGER DOMAIN PROTEIN, PUTATIVE (AFU_ORTHOLOGUE AFUA_6G09300)-RELATED"/>
    <property type="match status" value="1"/>
</dbReference>
<comment type="caution">
    <text evidence="2">The sequence shown here is derived from an EMBL/GenBank/DDBJ whole genome shotgun (WGS) entry which is preliminary data.</text>
</comment>
<sequence length="240" mass="27232">MLGLFTVNRESAILNLQYKDLLLSVQRDPHGGPPVPTVDFQPEFIKQKLGMKRLNTFILPEIIFNILLLFSPHIFLFGFLFHADAFENSSLQSMEDVRKLFPADGCQEMKLPLKQEMDNWYIFCKVDTVDGQVRILRDAPMSAGTLDSQLKSVSEIHGFLNPLGRRRHLTDAERASVEQDPELQAAICIREDLTDRSRARGMLHWFRCCRSGSGRSAIRDRACSTSEGTSCARSAAETRR</sequence>
<dbReference type="Pfam" id="PF11917">
    <property type="entry name" value="DUF3435"/>
    <property type="match status" value="1"/>
</dbReference>
<keyword evidence="1" id="KW-1133">Transmembrane helix</keyword>
<dbReference type="OrthoDB" id="4206656at2759"/>
<dbReference type="InterPro" id="IPR021842">
    <property type="entry name" value="DUF3435"/>
</dbReference>
<keyword evidence="1" id="KW-0472">Membrane</keyword>
<proteinExistence type="predicted"/>
<reference evidence="3" key="1">
    <citation type="journal article" date="2015" name="PLoS Genet.">
        <title>The dynamic genome and transcriptome of the human fungal pathogen Blastomyces and close relative Emmonsia.</title>
        <authorList>
            <person name="Munoz J.F."/>
            <person name="Gauthier G.M."/>
            <person name="Desjardins C.A."/>
            <person name="Gallo J.E."/>
            <person name="Holder J."/>
            <person name="Sullivan T.D."/>
            <person name="Marty A.J."/>
            <person name="Carmen J.C."/>
            <person name="Chen Z."/>
            <person name="Ding L."/>
            <person name="Gujja S."/>
            <person name="Magrini V."/>
            <person name="Misas E."/>
            <person name="Mitreva M."/>
            <person name="Priest M."/>
            <person name="Saif S."/>
            <person name="Whiston E.A."/>
            <person name="Young S."/>
            <person name="Zeng Q."/>
            <person name="Goldman W.E."/>
            <person name="Mardis E.R."/>
            <person name="Taylor J.W."/>
            <person name="McEwen J.G."/>
            <person name="Clay O.K."/>
            <person name="Klein B.S."/>
            <person name="Cuomo C.A."/>
        </authorList>
    </citation>
    <scope>NUCLEOTIDE SEQUENCE [LARGE SCALE GENOMIC DNA]</scope>
    <source>
        <strain evidence="3">UAMH 3008</strain>
    </source>
</reference>
<name>A0A0G2HUT1_9EURO</name>
<dbReference type="PANTHER" id="PTHR37535">
    <property type="entry name" value="FLUG DOMAIN PROTEIN"/>
    <property type="match status" value="1"/>
</dbReference>
<accession>A0A0G2HUT1</accession>
<evidence type="ECO:0000313" key="2">
    <source>
        <dbReference type="EMBL" id="KKZ61495.1"/>
    </source>
</evidence>
<evidence type="ECO:0000256" key="1">
    <source>
        <dbReference type="SAM" id="Phobius"/>
    </source>
</evidence>
<keyword evidence="1" id="KW-0812">Transmembrane</keyword>
<feature type="transmembrane region" description="Helical" evidence="1">
    <location>
        <begin position="57"/>
        <end position="81"/>
    </location>
</feature>
<evidence type="ECO:0000313" key="3">
    <source>
        <dbReference type="Proteomes" id="UP000034164"/>
    </source>
</evidence>
<dbReference type="AlphaFoldDB" id="A0A0G2HUT1"/>
<gene>
    <name evidence="2" type="ORF">EMCG_03911</name>
</gene>